<accession>A0ABV0TLP3</accession>
<evidence type="ECO:0000313" key="1">
    <source>
        <dbReference type="EMBL" id="MEQ2233142.1"/>
    </source>
</evidence>
<comment type="caution">
    <text evidence="1">The sequence shown here is derived from an EMBL/GenBank/DDBJ whole genome shotgun (WGS) entry which is preliminary data.</text>
</comment>
<dbReference type="Proteomes" id="UP001482620">
    <property type="component" value="Unassembled WGS sequence"/>
</dbReference>
<gene>
    <name evidence="1" type="ORF">ILYODFUR_018944</name>
</gene>
<dbReference type="EMBL" id="JAHRIQ010036624">
    <property type="protein sequence ID" value="MEQ2233142.1"/>
    <property type="molecule type" value="Genomic_DNA"/>
</dbReference>
<sequence length="66" mass="7256">MEIISTASGRDDVFLLVEKLPIPTGLQWLCSFTRSKAKRNYNEKSLLAVLLSAPTALPTSSKAHHC</sequence>
<evidence type="ECO:0000313" key="2">
    <source>
        <dbReference type="Proteomes" id="UP001482620"/>
    </source>
</evidence>
<name>A0ABV0TLP3_9TELE</name>
<reference evidence="1 2" key="1">
    <citation type="submission" date="2021-06" db="EMBL/GenBank/DDBJ databases">
        <authorList>
            <person name="Palmer J.M."/>
        </authorList>
    </citation>
    <scope>NUCLEOTIDE SEQUENCE [LARGE SCALE GENOMIC DNA]</scope>
    <source>
        <strain evidence="2">if_2019</strain>
        <tissue evidence="1">Muscle</tissue>
    </source>
</reference>
<protein>
    <submittedName>
        <fullName evidence="1">Uncharacterized protein</fullName>
    </submittedName>
</protein>
<proteinExistence type="predicted"/>
<keyword evidence="2" id="KW-1185">Reference proteome</keyword>
<organism evidence="1 2">
    <name type="scientific">Ilyodon furcidens</name>
    <name type="common">goldbreast splitfin</name>
    <dbReference type="NCBI Taxonomy" id="33524"/>
    <lineage>
        <taxon>Eukaryota</taxon>
        <taxon>Metazoa</taxon>
        <taxon>Chordata</taxon>
        <taxon>Craniata</taxon>
        <taxon>Vertebrata</taxon>
        <taxon>Euteleostomi</taxon>
        <taxon>Actinopterygii</taxon>
        <taxon>Neopterygii</taxon>
        <taxon>Teleostei</taxon>
        <taxon>Neoteleostei</taxon>
        <taxon>Acanthomorphata</taxon>
        <taxon>Ovalentaria</taxon>
        <taxon>Atherinomorphae</taxon>
        <taxon>Cyprinodontiformes</taxon>
        <taxon>Goodeidae</taxon>
        <taxon>Ilyodon</taxon>
    </lineage>
</organism>